<keyword evidence="2" id="KW-0472">Membrane</keyword>
<evidence type="ECO:0000259" key="4">
    <source>
        <dbReference type="Pfam" id="PF21922"/>
    </source>
</evidence>
<keyword evidence="2" id="KW-0812">Transmembrane</keyword>
<evidence type="ECO:0000313" key="5">
    <source>
        <dbReference type="EMBL" id="HJA94393.1"/>
    </source>
</evidence>
<feature type="domain" description="Penicillin binding protein A dimerisation" evidence="4">
    <location>
        <begin position="91"/>
        <end position="167"/>
    </location>
</feature>
<dbReference type="GO" id="GO:0008658">
    <property type="term" value="F:penicillin binding"/>
    <property type="evidence" value="ECO:0007669"/>
    <property type="project" value="InterPro"/>
</dbReference>
<sequence>MGKRRTRTRGAEKRQAGKRRGLQRYGADRDPAGLAEEKRMRAQLSGCAVFFCVLFAAMAAYLCIYIPSHSEELFNNSYNSRQSILARQNTRGTIYAADGEVLAETVVEDGEEVRQYPYANMFSHIVGYSTRGRTGLESLANYDLINTSVSAAEQAENAADGLKNPGNDLVTTLDTKIQEAAYNAMGLYTGAIVVMEPSTGKILAMVSKPDFDPNEIAQDWDSLTQDGSSVLLNRASQGLYPPGSTFKIITALEYIREHPDDWENYSYQCSGSYTYGDTTIRCFHGSSHGQLDFMHSFAESCNSSFANIGMSLDREDFSTTLQELLFDQELPVDIAYSESSVSLNEKSSDADMIQTAIGQGKTQMTPLHLCMITSAIANGGVLMRPYEMDRVEKPDGTVLKQYGPQEYARLMTSGEAQILTELMEDVVEEGTASKLSGLSYTAAGKTGSAEYSDSSSDSHAWFTGFAPVENPQVAVTVIIEGIGSGGDYAVPIAKRVFDAFFGTVG</sequence>
<feature type="transmembrane region" description="Helical" evidence="2">
    <location>
        <begin position="47"/>
        <end position="67"/>
    </location>
</feature>
<dbReference type="GO" id="GO:0071555">
    <property type="term" value="P:cell wall organization"/>
    <property type="evidence" value="ECO:0007669"/>
    <property type="project" value="TreeGrafter"/>
</dbReference>
<feature type="region of interest" description="Disordered" evidence="1">
    <location>
        <begin position="1"/>
        <end position="28"/>
    </location>
</feature>
<dbReference type="InterPro" id="IPR001460">
    <property type="entry name" value="PCN-bd_Tpept"/>
</dbReference>
<name>A0A9D2L164_9FIRM</name>
<comment type="caution">
    <text evidence="5">The sequence shown here is derived from an EMBL/GenBank/DDBJ whole genome shotgun (WGS) entry which is preliminary data.</text>
</comment>
<accession>A0A9D2L164</accession>
<evidence type="ECO:0000259" key="3">
    <source>
        <dbReference type="Pfam" id="PF00905"/>
    </source>
</evidence>
<dbReference type="InterPro" id="IPR054120">
    <property type="entry name" value="PBPA_dimer"/>
</dbReference>
<dbReference type="GO" id="GO:0071972">
    <property type="term" value="F:peptidoglycan L,D-transpeptidase activity"/>
    <property type="evidence" value="ECO:0007669"/>
    <property type="project" value="TreeGrafter"/>
</dbReference>
<protein>
    <submittedName>
        <fullName evidence="5">Penicillin-binding protein 2</fullName>
    </submittedName>
</protein>
<evidence type="ECO:0000313" key="6">
    <source>
        <dbReference type="Proteomes" id="UP000886858"/>
    </source>
</evidence>
<evidence type="ECO:0000256" key="2">
    <source>
        <dbReference type="SAM" id="Phobius"/>
    </source>
</evidence>
<evidence type="ECO:0000256" key="1">
    <source>
        <dbReference type="SAM" id="MobiDB-lite"/>
    </source>
</evidence>
<dbReference type="Pfam" id="PF00905">
    <property type="entry name" value="Transpeptidase"/>
    <property type="match status" value="1"/>
</dbReference>
<reference evidence="5" key="1">
    <citation type="journal article" date="2021" name="PeerJ">
        <title>Extensive microbial diversity within the chicken gut microbiome revealed by metagenomics and culture.</title>
        <authorList>
            <person name="Gilroy R."/>
            <person name="Ravi A."/>
            <person name="Getino M."/>
            <person name="Pursley I."/>
            <person name="Horton D.L."/>
            <person name="Alikhan N.F."/>
            <person name="Baker D."/>
            <person name="Gharbi K."/>
            <person name="Hall N."/>
            <person name="Watson M."/>
            <person name="Adriaenssens E.M."/>
            <person name="Foster-Nyarko E."/>
            <person name="Jarju S."/>
            <person name="Secka A."/>
            <person name="Antonio M."/>
            <person name="Oren A."/>
            <person name="Chaudhuri R.R."/>
            <person name="La Ragione R."/>
            <person name="Hildebrand F."/>
            <person name="Pallen M.J."/>
        </authorList>
    </citation>
    <scope>NUCLEOTIDE SEQUENCE</scope>
    <source>
        <strain evidence="5">CHK179-7159</strain>
    </source>
</reference>
<dbReference type="GO" id="GO:0005886">
    <property type="term" value="C:plasma membrane"/>
    <property type="evidence" value="ECO:0007669"/>
    <property type="project" value="TreeGrafter"/>
</dbReference>
<dbReference type="InterPro" id="IPR036138">
    <property type="entry name" value="PBP_dimer_sf"/>
</dbReference>
<dbReference type="SUPFAM" id="SSF56601">
    <property type="entry name" value="beta-lactamase/transpeptidase-like"/>
    <property type="match status" value="1"/>
</dbReference>
<dbReference type="SUPFAM" id="SSF56519">
    <property type="entry name" value="Penicillin binding protein dimerisation domain"/>
    <property type="match status" value="1"/>
</dbReference>
<feature type="domain" description="Penicillin-binding protein transpeptidase" evidence="3">
    <location>
        <begin position="190"/>
        <end position="497"/>
    </location>
</feature>
<dbReference type="PANTHER" id="PTHR30627">
    <property type="entry name" value="PEPTIDOGLYCAN D,D-TRANSPEPTIDASE"/>
    <property type="match status" value="1"/>
</dbReference>
<dbReference type="PANTHER" id="PTHR30627:SF24">
    <property type="entry name" value="PENICILLIN-BINDING PROTEIN 4B"/>
    <property type="match status" value="1"/>
</dbReference>
<dbReference type="Pfam" id="PF21922">
    <property type="entry name" value="PBP_dimer_2"/>
    <property type="match status" value="1"/>
</dbReference>
<dbReference type="InterPro" id="IPR012338">
    <property type="entry name" value="Beta-lactam/transpept-like"/>
</dbReference>
<dbReference type="AlphaFoldDB" id="A0A9D2L164"/>
<keyword evidence="2" id="KW-1133">Transmembrane helix</keyword>
<dbReference type="Gene3D" id="3.90.1310.10">
    <property type="entry name" value="Penicillin-binding protein 2a (Domain 2)"/>
    <property type="match status" value="1"/>
</dbReference>
<dbReference type="EMBL" id="DWYY01000172">
    <property type="protein sequence ID" value="HJA94393.1"/>
    <property type="molecule type" value="Genomic_DNA"/>
</dbReference>
<dbReference type="Gene3D" id="3.40.710.10">
    <property type="entry name" value="DD-peptidase/beta-lactamase superfamily"/>
    <property type="match status" value="1"/>
</dbReference>
<organism evidence="5 6">
    <name type="scientific">Candidatus Eisenbergiella merdipullorum</name>
    <dbReference type="NCBI Taxonomy" id="2838553"/>
    <lineage>
        <taxon>Bacteria</taxon>
        <taxon>Bacillati</taxon>
        <taxon>Bacillota</taxon>
        <taxon>Clostridia</taxon>
        <taxon>Lachnospirales</taxon>
        <taxon>Lachnospiraceae</taxon>
        <taxon>Eisenbergiella</taxon>
    </lineage>
</organism>
<proteinExistence type="predicted"/>
<dbReference type="InterPro" id="IPR050515">
    <property type="entry name" value="Beta-lactam/transpept"/>
</dbReference>
<reference evidence="5" key="2">
    <citation type="submission" date="2021-04" db="EMBL/GenBank/DDBJ databases">
        <authorList>
            <person name="Gilroy R."/>
        </authorList>
    </citation>
    <scope>NUCLEOTIDE SEQUENCE</scope>
    <source>
        <strain evidence="5">CHK179-7159</strain>
    </source>
</reference>
<dbReference type="Proteomes" id="UP000886858">
    <property type="component" value="Unassembled WGS sequence"/>
</dbReference>
<gene>
    <name evidence="5" type="ORF">H9717_14990</name>
</gene>